<keyword evidence="3" id="KW-0328">Glycosyltransferase</keyword>
<comment type="pathway">
    <text evidence="1">Cell wall biogenesis; cell wall polysaccharide biosynthesis.</text>
</comment>
<keyword evidence="4 5" id="KW-0808">Transferase</keyword>
<keyword evidence="6" id="KW-1185">Reference proteome</keyword>
<accession>A0A1W1ZIW9</accession>
<dbReference type="OrthoDB" id="525353at2"/>
<dbReference type="InterPro" id="IPR029044">
    <property type="entry name" value="Nucleotide-diphossugar_trans"/>
</dbReference>
<evidence type="ECO:0000256" key="4">
    <source>
        <dbReference type="ARBA" id="ARBA00022679"/>
    </source>
</evidence>
<reference evidence="5 6" key="1">
    <citation type="submission" date="2017-04" db="EMBL/GenBank/DDBJ databases">
        <authorList>
            <person name="Afonso C.L."/>
            <person name="Miller P.J."/>
            <person name="Scott M.A."/>
            <person name="Spackman E."/>
            <person name="Goraichik I."/>
            <person name="Dimitrov K.M."/>
            <person name="Suarez D.L."/>
            <person name="Swayne D.E."/>
        </authorList>
    </citation>
    <scope>NUCLEOTIDE SEQUENCE [LARGE SCALE GENOMIC DNA]</scope>
    <source>
        <strain evidence="5 6">DSM 12816</strain>
    </source>
</reference>
<dbReference type="RefSeq" id="WP_084233778.1">
    <property type="nucleotide sequence ID" value="NZ_FWXW01000002.1"/>
</dbReference>
<dbReference type="GO" id="GO:0016757">
    <property type="term" value="F:glycosyltransferase activity"/>
    <property type="evidence" value="ECO:0007669"/>
    <property type="project" value="UniProtKB-KW"/>
</dbReference>
<evidence type="ECO:0000256" key="1">
    <source>
        <dbReference type="ARBA" id="ARBA00004776"/>
    </source>
</evidence>
<dbReference type="Gene3D" id="3.90.550.10">
    <property type="entry name" value="Spore Coat Polysaccharide Biosynthesis Protein SpsA, Chain A"/>
    <property type="match status" value="1"/>
</dbReference>
<evidence type="ECO:0000256" key="2">
    <source>
        <dbReference type="ARBA" id="ARBA00006739"/>
    </source>
</evidence>
<dbReference type="EMBL" id="FWXW01000002">
    <property type="protein sequence ID" value="SMC48326.1"/>
    <property type="molecule type" value="Genomic_DNA"/>
</dbReference>
<comment type="similarity">
    <text evidence="2">Belongs to the glycosyltransferase 2 family.</text>
</comment>
<dbReference type="SUPFAM" id="SSF53448">
    <property type="entry name" value="Nucleotide-diphospho-sugar transferases"/>
    <property type="match status" value="1"/>
</dbReference>
<sequence length="162" mass="18742">MEHPKEYDRETGETGWAAGACIAMPAELFHRAGGFDEAFFLYCEDVDLSWRLRLLGYRLLYRPACPVYHSKRLDSSGKFVPEKTQRYHSAVSDLILAHKWSNPALEESLLAFYRTCGDGELRRADAEFKEKRKRGLLPGPIDPEHKVSRFSDGRYAKHRFFL</sequence>
<evidence type="ECO:0000313" key="6">
    <source>
        <dbReference type="Proteomes" id="UP000192790"/>
    </source>
</evidence>
<dbReference type="AlphaFoldDB" id="A0A1W1ZIW9"/>
<evidence type="ECO:0000256" key="3">
    <source>
        <dbReference type="ARBA" id="ARBA00022676"/>
    </source>
</evidence>
<dbReference type="PANTHER" id="PTHR43179">
    <property type="entry name" value="RHAMNOSYLTRANSFERASE WBBL"/>
    <property type="match status" value="1"/>
</dbReference>
<protein>
    <submittedName>
        <fullName evidence="5">Glycosyltransferase like family 2</fullName>
    </submittedName>
</protein>
<evidence type="ECO:0000313" key="5">
    <source>
        <dbReference type="EMBL" id="SMC48326.1"/>
    </source>
</evidence>
<organism evidence="5 6">
    <name type="scientific">Papillibacter cinnamivorans DSM 12816</name>
    <dbReference type="NCBI Taxonomy" id="1122930"/>
    <lineage>
        <taxon>Bacteria</taxon>
        <taxon>Bacillati</taxon>
        <taxon>Bacillota</taxon>
        <taxon>Clostridia</taxon>
        <taxon>Eubacteriales</taxon>
        <taxon>Oscillospiraceae</taxon>
        <taxon>Papillibacter</taxon>
    </lineage>
</organism>
<gene>
    <name evidence="5" type="ORF">SAMN02745168_1150</name>
</gene>
<dbReference type="Proteomes" id="UP000192790">
    <property type="component" value="Unassembled WGS sequence"/>
</dbReference>
<dbReference type="PANTHER" id="PTHR43179:SF12">
    <property type="entry name" value="GALACTOFURANOSYLTRANSFERASE GLFT2"/>
    <property type="match status" value="1"/>
</dbReference>
<dbReference type="STRING" id="1122930.SAMN02745168_1150"/>
<name>A0A1W1ZIW9_9FIRM</name>
<proteinExistence type="inferred from homology"/>